<evidence type="ECO:0000313" key="6">
    <source>
        <dbReference type="EMBL" id="KOO47910.1"/>
    </source>
</evidence>
<dbReference type="Pfam" id="PF00849">
    <property type="entry name" value="PseudoU_synth_2"/>
    <property type="match status" value="1"/>
</dbReference>
<accession>A0A0M0L9Z2</accession>
<proteinExistence type="inferred from homology"/>
<comment type="caution">
    <text evidence="6">The sequence shown here is derived from an EMBL/GenBank/DDBJ whole genome shotgun (WGS) entry which is preliminary data.</text>
</comment>
<reference evidence="7" key="1">
    <citation type="submission" date="2015-08" db="EMBL/GenBank/DDBJ databases">
        <title>Fjat-10028 dsm 16317.</title>
        <authorList>
            <person name="Liu B."/>
            <person name="Wang J."/>
            <person name="Zhu Y."/>
            <person name="Liu G."/>
            <person name="Chen Q."/>
            <person name="Chen Z."/>
            <person name="Lan J."/>
            <person name="Che J."/>
            <person name="Ge C."/>
            <person name="Shi H."/>
            <person name="Pan Z."/>
            <person name="Liu X."/>
        </authorList>
    </citation>
    <scope>NUCLEOTIDE SEQUENCE [LARGE SCALE GENOMIC DNA]</scope>
    <source>
        <strain evidence="7">DSM 16317</strain>
    </source>
</reference>
<dbReference type="AlphaFoldDB" id="A0A0M0L9Z2"/>
<dbReference type="OrthoDB" id="9807829at2"/>
<dbReference type="GO" id="GO:0009982">
    <property type="term" value="F:pseudouridine synthase activity"/>
    <property type="evidence" value="ECO:0007669"/>
    <property type="project" value="InterPro"/>
</dbReference>
<comment type="function">
    <text evidence="4">Responsible for synthesis of pseudouridine from uracil.</text>
</comment>
<dbReference type="SUPFAM" id="SSF55120">
    <property type="entry name" value="Pseudouridine synthase"/>
    <property type="match status" value="1"/>
</dbReference>
<dbReference type="Gene3D" id="3.30.2350.10">
    <property type="entry name" value="Pseudouridine synthase"/>
    <property type="match status" value="1"/>
</dbReference>
<dbReference type="PANTHER" id="PTHR21600">
    <property type="entry name" value="MITOCHONDRIAL RNA PSEUDOURIDINE SYNTHASE"/>
    <property type="match status" value="1"/>
</dbReference>
<dbReference type="InterPro" id="IPR006145">
    <property type="entry name" value="PsdUridine_synth_RsuA/RluA"/>
</dbReference>
<name>A0A0M0L9Z2_9BACL</name>
<evidence type="ECO:0000259" key="5">
    <source>
        <dbReference type="Pfam" id="PF00849"/>
    </source>
</evidence>
<dbReference type="CDD" id="cd02869">
    <property type="entry name" value="PseudoU_synth_RluA_like"/>
    <property type="match status" value="1"/>
</dbReference>
<dbReference type="RefSeq" id="WP_053418783.1">
    <property type="nucleotide sequence ID" value="NZ_LILB01000008.1"/>
</dbReference>
<protein>
    <recommendedName>
        <fullName evidence="4">Pseudouridine synthase</fullName>
        <ecNumber evidence="4">5.4.99.-</ecNumber>
    </recommendedName>
</protein>
<dbReference type="EC" id="5.4.99.-" evidence="4"/>
<dbReference type="PATRIC" id="fig|263475.3.peg.2851"/>
<organism evidence="6 7">
    <name type="scientific">Viridibacillus arvi</name>
    <dbReference type="NCBI Taxonomy" id="263475"/>
    <lineage>
        <taxon>Bacteria</taxon>
        <taxon>Bacillati</taxon>
        <taxon>Bacillota</taxon>
        <taxon>Bacilli</taxon>
        <taxon>Bacillales</taxon>
        <taxon>Caryophanaceae</taxon>
        <taxon>Viridibacillus</taxon>
    </lineage>
</organism>
<sequence length="281" mass="32516">MKQSWTFTILQDNQTIEELLREQWKLGKKIVHELRMTKAISDTNGELLQWKDPRPKGMEIVISMDVPESSYEATRECEVKVVYEDPHCLIVSKPKGMATHPNDVWDRFTCMNHVMNYIQEQGGVYAEHVHRLDQGTAGLLLVAKHPIAKSIFDRLLEEKKILRVYEAEVQGHMKERKGTIREAIAKDRHHGTRRRVAPEGQMAITNFEVVRHLQYSTIVNLVLETGRTHQIRVHLSHIGHPIVGDTLYDARETASGDYSLHARKLQFTHPFTDKKMEIIDQ</sequence>
<dbReference type="PROSITE" id="PS01129">
    <property type="entry name" value="PSI_RLU"/>
    <property type="match status" value="1"/>
</dbReference>
<dbReference type="PANTHER" id="PTHR21600:SF71">
    <property type="entry name" value="PSEUDOURIDINE SYNTHASE"/>
    <property type="match status" value="1"/>
</dbReference>
<dbReference type="Proteomes" id="UP000036867">
    <property type="component" value="Unassembled WGS sequence"/>
</dbReference>
<dbReference type="GO" id="GO:0003723">
    <property type="term" value="F:RNA binding"/>
    <property type="evidence" value="ECO:0007669"/>
    <property type="project" value="InterPro"/>
</dbReference>
<keyword evidence="4" id="KW-0413">Isomerase</keyword>
<evidence type="ECO:0000313" key="7">
    <source>
        <dbReference type="Proteomes" id="UP000036867"/>
    </source>
</evidence>
<gene>
    <name evidence="6" type="ORF">AMD00_19985</name>
</gene>
<dbReference type="GO" id="GO:0000455">
    <property type="term" value="P:enzyme-directed rRNA pseudouridine synthesis"/>
    <property type="evidence" value="ECO:0007669"/>
    <property type="project" value="TreeGrafter"/>
</dbReference>
<evidence type="ECO:0000256" key="4">
    <source>
        <dbReference type="RuleBase" id="RU362028"/>
    </source>
</evidence>
<dbReference type="InterPro" id="IPR050188">
    <property type="entry name" value="RluA_PseudoU_synthase"/>
</dbReference>
<evidence type="ECO:0000256" key="1">
    <source>
        <dbReference type="ARBA" id="ARBA00000073"/>
    </source>
</evidence>
<dbReference type="InterPro" id="IPR020103">
    <property type="entry name" value="PsdUridine_synth_cat_dom_sf"/>
</dbReference>
<dbReference type="GeneID" id="301138380"/>
<comment type="catalytic activity">
    <reaction evidence="1 4">
        <text>a uridine in RNA = a pseudouridine in RNA</text>
        <dbReference type="Rhea" id="RHEA:48348"/>
        <dbReference type="Rhea" id="RHEA-COMP:12068"/>
        <dbReference type="Rhea" id="RHEA-COMP:12069"/>
        <dbReference type="ChEBI" id="CHEBI:65314"/>
        <dbReference type="ChEBI" id="CHEBI:65315"/>
    </reaction>
</comment>
<dbReference type="EMBL" id="LILB01000008">
    <property type="protein sequence ID" value="KOO47910.1"/>
    <property type="molecule type" value="Genomic_DNA"/>
</dbReference>
<feature type="active site" evidence="3">
    <location>
        <position position="133"/>
    </location>
</feature>
<dbReference type="InterPro" id="IPR006225">
    <property type="entry name" value="PsdUridine_synth_RluC/D"/>
</dbReference>
<evidence type="ECO:0000256" key="2">
    <source>
        <dbReference type="ARBA" id="ARBA00010876"/>
    </source>
</evidence>
<evidence type="ECO:0000256" key="3">
    <source>
        <dbReference type="PIRSR" id="PIRSR606225-1"/>
    </source>
</evidence>
<feature type="domain" description="Pseudouridine synthase RsuA/RluA-like" evidence="5">
    <location>
        <begin position="88"/>
        <end position="237"/>
    </location>
</feature>
<dbReference type="GO" id="GO:0140098">
    <property type="term" value="F:catalytic activity, acting on RNA"/>
    <property type="evidence" value="ECO:0007669"/>
    <property type="project" value="UniProtKB-ARBA"/>
</dbReference>
<dbReference type="NCBIfam" id="TIGR00005">
    <property type="entry name" value="rluA_subfam"/>
    <property type="match status" value="1"/>
</dbReference>
<dbReference type="InterPro" id="IPR006224">
    <property type="entry name" value="PsdUridine_synth_RluA-like_CS"/>
</dbReference>
<comment type="similarity">
    <text evidence="2 4">Belongs to the pseudouridine synthase RluA family.</text>
</comment>
<dbReference type="STRING" id="263475.AMD00_19985"/>
<keyword evidence="7" id="KW-1185">Reference proteome</keyword>